<keyword evidence="1" id="KW-0175">Coiled coil</keyword>
<dbReference type="InterPro" id="IPR029063">
    <property type="entry name" value="SAM-dependent_MTases_sf"/>
</dbReference>
<comment type="caution">
    <text evidence="2">The sequence shown here is derived from an EMBL/GenBank/DDBJ whole genome shotgun (WGS) entry which is preliminary data.</text>
</comment>
<feature type="coiled-coil region" evidence="1">
    <location>
        <begin position="34"/>
        <end position="68"/>
    </location>
</feature>
<dbReference type="SUPFAM" id="SSF53335">
    <property type="entry name" value="S-adenosyl-L-methionine-dependent methyltransferases"/>
    <property type="match status" value="1"/>
</dbReference>
<sequence length="317" mass="36613">MKQFLKKILPPPTASFNREVEHILTAMQSNHQDLSKIHEENVRLQREIAALKQEVSDLKGSKARLTEEIRLQTNQTNRMLAERKTAEDTLLKDLKGRQSEVLWGEIFRDTIVNSIWLKDKSFSPGRWAAGYPFLYALYRVLDEARPKRILELGLGQTTRMIGQYASAFEDVQHIVIEHDPEWIAFFKRSFSFGERTTLLQLPLEESAYLEDNKVLSYKGFTDALEGKSFDLISIDGPFGGNAKIYSRVDVLRLFPNCLMDSFAVLLDDFDRLGERRTMAKMELNLKDHGIAYHVGRFVGQKETRILTSENWKFLCSM</sequence>
<gene>
    <name evidence="2" type="ORF">L0P57_00140</name>
</gene>
<accession>A0ABS9MEY0</accession>
<evidence type="ECO:0008006" key="4">
    <source>
        <dbReference type="Google" id="ProtNLM"/>
    </source>
</evidence>
<dbReference type="EMBL" id="JAKNHQ010000001">
    <property type="protein sequence ID" value="MCG4609356.1"/>
    <property type="molecule type" value="Genomic_DNA"/>
</dbReference>
<reference evidence="2 3" key="1">
    <citation type="submission" date="2022-01" db="EMBL/GenBank/DDBJ databases">
        <title>Collection of gut derived symbiotic bacterial strains cultured from healthy donors.</title>
        <authorList>
            <person name="Lin H."/>
            <person name="Kohout C."/>
            <person name="Waligurski E."/>
            <person name="Pamer E.G."/>
        </authorList>
    </citation>
    <scope>NUCLEOTIDE SEQUENCE [LARGE SCALE GENOMIC DNA]</scope>
    <source>
        <strain evidence="2 3">DFI.7.58</strain>
    </source>
</reference>
<evidence type="ECO:0000313" key="2">
    <source>
        <dbReference type="EMBL" id="MCG4609356.1"/>
    </source>
</evidence>
<keyword evidence="3" id="KW-1185">Reference proteome</keyword>
<protein>
    <recommendedName>
        <fullName evidence="4">Class I SAM-dependent methyltransferase</fullName>
    </recommendedName>
</protein>
<proteinExistence type="predicted"/>
<organism evidence="2 3">
    <name type="scientific">Anaeromassilibacillus senegalensis</name>
    <dbReference type="NCBI Taxonomy" id="1673717"/>
    <lineage>
        <taxon>Bacteria</taxon>
        <taxon>Bacillati</taxon>
        <taxon>Bacillota</taxon>
        <taxon>Clostridia</taxon>
        <taxon>Eubacteriales</taxon>
        <taxon>Acutalibacteraceae</taxon>
        <taxon>Anaeromassilibacillus</taxon>
    </lineage>
</organism>
<evidence type="ECO:0000313" key="3">
    <source>
        <dbReference type="Proteomes" id="UP001298681"/>
    </source>
</evidence>
<dbReference type="Gene3D" id="3.40.50.150">
    <property type="entry name" value="Vaccinia Virus protein VP39"/>
    <property type="match status" value="1"/>
</dbReference>
<dbReference type="Proteomes" id="UP001298681">
    <property type="component" value="Unassembled WGS sequence"/>
</dbReference>
<name>A0ABS9MEY0_9FIRM</name>
<evidence type="ECO:0000256" key="1">
    <source>
        <dbReference type="SAM" id="Coils"/>
    </source>
</evidence>
<dbReference type="RefSeq" id="WP_195450572.1">
    <property type="nucleotide sequence ID" value="NZ_JAKNHQ010000001.1"/>
</dbReference>